<evidence type="ECO:0000313" key="1">
    <source>
        <dbReference type="EMBL" id="TGD57587.1"/>
    </source>
</evidence>
<sequence length="136" mass="15977">MKKFWLLIVVVFTFVGCDLHDDYIDYHLELLPVESADLPMEFKRDSIYELPFHYIRPSTCHVFEGFYYQRNSNTRTIAIQTSVLERNDCTTPIANPVEAILKFKPTTEDSYIFKMWKGEDDNGEDVFEEVEIPVVP</sequence>
<dbReference type="AlphaFoldDB" id="A0A4Z0L6H5"/>
<dbReference type="OrthoDB" id="893802at2"/>
<evidence type="ECO:0000313" key="2">
    <source>
        <dbReference type="Proteomes" id="UP000297407"/>
    </source>
</evidence>
<name>A0A4Z0L6H5_9FLAO</name>
<proteinExistence type="predicted"/>
<dbReference type="PROSITE" id="PS51257">
    <property type="entry name" value="PROKAR_LIPOPROTEIN"/>
    <property type="match status" value="1"/>
</dbReference>
<reference evidence="1 2" key="1">
    <citation type="submission" date="2019-04" db="EMBL/GenBank/DDBJ databases">
        <title>Flavobacterium sp. strain DS2-A Genome sequencing and assembly.</title>
        <authorList>
            <person name="Kim I."/>
        </authorList>
    </citation>
    <scope>NUCLEOTIDE SEQUENCE [LARGE SCALE GENOMIC DNA]</scope>
    <source>
        <strain evidence="1 2">DS2-A</strain>
    </source>
</reference>
<evidence type="ECO:0008006" key="3">
    <source>
        <dbReference type="Google" id="ProtNLM"/>
    </source>
</evidence>
<keyword evidence="2" id="KW-1185">Reference proteome</keyword>
<protein>
    <recommendedName>
        <fullName evidence="3">Lipoprotein</fullName>
    </recommendedName>
</protein>
<dbReference type="EMBL" id="SRLH01000005">
    <property type="protein sequence ID" value="TGD57587.1"/>
    <property type="molecule type" value="Genomic_DNA"/>
</dbReference>
<dbReference type="Proteomes" id="UP000297407">
    <property type="component" value="Unassembled WGS sequence"/>
</dbReference>
<organism evidence="1 2">
    <name type="scientific">Flavobacterium humi</name>
    <dbReference type="NCBI Taxonomy" id="2562683"/>
    <lineage>
        <taxon>Bacteria</taxon>
        <taxon>Pseudomonadati</taxon>
        <taxon>Bacteroidota</taxon>
        <taxon>Flavobacteriia</taxon>
        <taxon>Flavobacteriales</taxon>
        <taxon>Flavobacteriaceae</taxon>
        <taxon>Flavobacterium</taxon>
    </lineage>
</organism>
<dbReference type="RefSeq" id="WP_135526621.1">
    <property type="nucleotide sequence ID" value="NZ_SRLH01000005.1"/>
</dbReference>
<comment type="caution">
    <text evidence="1">The sequence shown here is derived from an EMBL/GenBank/DDBJ whole genome shotgun (WGS) entry which is preliminary data.</text>
</comment>
<gene>
    <name evidence="1" type="ORF">E4635_10375</name>
</gene>
<accession>A0A4Z0L6H5</accession>